<sequence length="62" mass="6755">MRTSGSTVYTQIYGDVGAGSPGVWSPGASSSLPTVEQQHRARRFSHKVHELCESYASCIQKQ</sequence>
<accession>A0A653BZP7</accession>
<organism evidence="1 2">
    <name type="scientific">Callosobruchus maculatus</name>
    <name type="common">Southern cowpea weevil</name>
    <name type="synonym">Pulse bruchid</name>
    <dbReference type="NCBI Taxonomy" id="64391"/>
    <lineage>
        <taxon>Eukaryota</taxon>
        <taxon>Metazoa</taxon>
        <taxon>Ecdysozoa</taxon>
        <taxon>Arthropoda</taxon>
        <taxon>Hexapoda</taxon>
        <taxon>Insecta</taxon>
        <taxon>Pterygota</taxon>
        <taxon>Neoptera</taxon>
        <taxon>Endopterygota</taxon>
        <taxon>Coleoptera</taxon>
        <taxon>Polyphaga</taxon>
        <taxon>Cucujiformia</taxon>
        <taxon>Chrysomeloidea</taxon>
        <taxon>Chrysomelidae</taxon>
        <taxon>Bruchinae</taxon>
        <taxon>Bruchini</taxon>
        <taxon>Callosobruchus</taxon>
    </lineage>
</organism>
<feature type="non-terminal residue" evidence="1">
    <location>
        <position position="62"/>
    </location>
</feature>
<gene>
    <name evidence="1" type="ORF">CALMAC_LOCUS4782</name>
</gene>
<dbReference type="Proteomes" id="UP000410492">
    <property type="component" value="Unassembled WGS sequence"/>
</dbReference>
<protein>
    <submittedName>
        <fullName evidence="1">Uncharacterized protein</fullName>
    </submittedName>
</protein>
<reference evidence="1 2" key="1">
    <citation type="submission" date="2019-01" db="EMBL/GenBank/DDBJ databases">
        <authorList>
            <person name="Sayadi A."/>
        </authorList>
    </citation>
    <scope>NUCLEOTIDE SEQUENCE [LARGE SCALE GENOMIC DNA]</scope>
</reference>
<dbReference type="EMBL" id="CAACVG010006606">
    <property type="protein sequence ID" value="VEN40701.1"/>
    <property type="molecule type" value="Genomic_DNA"/>
</dbReference>
<evidence type="ECO:0000313" key="2">
    <source>
        <dbReference type="Proteomes" id="UP000410492"/>
    </source>
</evidence>
<evidence type="ECO:0000313" key="1">
    <source>
        <dbReference type="EMBL" id="VEN40701.1"/>
    </source>
</evidence>
<keyword evidence="2" id="KW-1185">Reference proteome</keyword>
<proteinExistence type="predicted"/>
<dbReference type="AlphaFoldDB" id="A0A653BZP7"/>
<name>A0A653BZP7_CALMS</name>